<reference evidence="1 2" key="1">
    <citation type="submission" date="2016-10" db="EMBL/GenBank/DDBJ databases">
        <title>Genome sequence of the basidiomycete white-rot fungus Trametes pubescens.</title>
        <authorList>
            <person name="Makela M.R."/>
            <person name="Granchi Z."/>
            <person name="Peng M."/>
            <person name="De Vries R.P."/>
            <person name="Grigoriev I."/>
            <person name="Riley R."/>
            <person name="Hilden K."/>
        </authorList>
    </citation>
    <scope>NUCLEOTIDE SEQUENCE [LARGE SCALE GENOMIC DNA]</scope>
    <source>
        <strain evidence="1 2">FBCC735</strain>
    </source>
</reference>
<organism evidence="1 2">
    <name type="scientific">Trametes pubescens</name>
    <name type="common">White-rot fungus</name>
    <dbReference type="NCBI Taxonomy" id="154538"/>
    <lineage>
        <taxon>Eukaryota</taxon>
        <taxon>Fungi</taxon>
        <taxon>Dikarya</taxon>
        <taxon>Basidiomycota</taxon>
        <taxon>Agaricomycotina</taxon>
        <taxon>Agaricomycetes</taxon>
        <taxon>Polyporales</taxon>
        <taxon>Polyporaceae</taxon>
        <taxon>Trametes</taxon>
    </lineage>
</organism>
<gene>
    <name evidence="1" type="ORF">TRAPUB_2355</name>
</gene>
<name>A0A1M2VGR1_TRAPU</name>
<dbReference type="AlphaFoldDB" id="A0A1M2VGR1"/>
<evidence type="ECO:0008006" key="3">
    <source>
        <dbReference type="Google" id="ProtNLM"/>
    </source>
</evidence>
<dbReference type="EMBL" id="MNAD01001258">
    <property type="protein sequence ID" value="OJT06790.1"/>
    <property type="molecule type" value="Genomic_DNA"/>
</dbReference>
<dbReference type="Proteomes" id="UP000184267">
    <property type="component" value="Unassembled WGS sequence"/>
</dbReference>
<comment type="caution">
    <text evidence="1">The sequence shown here is derived from an EMBL/GenBank/DDBJ whole genome shotgun (WGS) entry which is preliminary data.</text>
</comment>
<evidence type="ECO:0000313" key="1">
    <source>
        <dbReference type="EMBL" id="OJT06790.1"/>
    </source>
</evidence>
<dbReference type="STRING" id="154538.A0A1M2VGR1"/>
<evidence type="ECO:0000313" key="2">
    <source>
        <dbReference type="Proteomes" id="UP000184267"/>
    </source>
</evidence>
<dbReference type="OrthoDB" id="2722301at2759"/>
<protein>
    <recommendedName>
        <fullName evidence="3">Protein kinase domain-containing protein</fullName>
    </recommendedName>
</protein>
<accession>A0A1M2VGR1</accession>
<proteinExistence type="predicted"/>
<sequence>MGTITVAEPTAGAQNCSIHDLENDLDFLAEKKEPLPELITETVADLLEAHVDVVHDMKPVWEGYRRPLAALGIHLCTLRDTGTWAMRSEVTIAPRPFAFRCAHVKPPGLFLMSRFACAQDDKQRDLVIKLVDKGSMEHKIYKYLAECKSLYDSDAFIGVLPPTAIIGSPYWFAFVAMPMWDVCFSPKELETIREVMTFIHQSNIVINWYCNKSPTDLCTRRLREHVQSPAVEYALFDFDLSLQIPLDTSLKRYRRPSYEAFEGKGAYHPADVLQGEQYYNPFAFDVACMGNLYLCYFKASP</sequence>
<dbReference type="OMA" id="VINWYCN"/>
<keyword evidence="2" id="KW-1185">Reference proteome</keyword>